<sequence length="79" mass="9449">MIRFPKKTAPRNFDSVTALKSIDEEMTDILYYLSTEKKMEPQDIIDNTERLHELAIKRSVLVEFIKHFSTTEWRPYNEV</sequence>
<reference evidence="1" key="1">
    <citation type="submission" date="2014-05" db="EMBL/GenBank/DDBJ databases">
        <title>Complete genome sequence of bacteriophage DFL12phi1, which infects Dinoroseobacter shibae.</title>
        <authorList>
            <person name="Ji J."/>
            <person name="Zhang R."/>
            <person name="Jiao N."/>
        </authorList>
    </citation>
    <scope>NUCLEOTIDE SEQUENCE [LARGE SCALE GENOMIC DNA]</scope>
</reference>
<dbReference type="RefSeq" id="YP_009043760.1">
    <property type="nucleotide sequence ID" value="NC_024367.1"/>
</dbReference>
<name>A0A023NHE3_9CAUD</name>
<accession>A0A023NHE3</accession>
<protein>
    <submittedName>
        <fullName evidence="1">Uncharacterized protein</fullName>
    </submittedName>
</protein>
<organism evidence="1 2">
    <name type="scientific">Dinoroseobacter phage DFL12phi1</name>
    <dbReference type="NCBI Taxonomy" id="1477404"/>
    <lineage>
        <taxon>Viruses</taxon>
        <taxon>Duplodnaviria</taxon>
        <taxon>Heunggongvirae</taxon>
        <taxon>Uroviricota</taxon>
        <taxon>Caudoviricetes</taxon>
        <taxon>Schitoviridae</taxon>
        <taxon>Rhodovirinae</taxon>
        <taxon>Baltimorevirus</taxon>
        <taxon>Baltimorevirus DFL12</taxon>
    </lineage>
</organism>
<dbReference type="Proteomes" id="UP000024335">
    <property type="component" value="Segment"/>
</dbReference>
<keyword evidence="2" id="KW-1185">Reference proteome</keyword>
<evidence type="ECO:0000313" key="2">
    <source>
        <dbReference type="Proteomes" id="UP000024335"/>
    </source>
</evidence>
<dbReference type="KEGG" id="vg:19686284"/>
<dbReference type="EMBL" id="KJ621082">
    <property type="protein sequence ID" value="AHX01040.1"/>
    <property type="molecule type" value="Genomic_DNA"/>
</dbReference>
<proteinExistence type="predicted"/>
<dbReference type="GeneID" id="19686284"/>
<evidence type="ECO:0000313" key="1">
    <source>
        <dbReference type="EMBL" id="AHX01040.1"/>
    </source>
</evidence>
<gene>
    <name evidence="1" type="ORF">DFL12P1_0080</name>
</gene>